<dbReference type="EMBL" id="CM010719">
    <property type="protein sequence ID" value="RZC60860.1"/>
    <property type="molecule type" value="Genomic_DNA"/>
</dbReference>
<reference evidence="4 5" key="1">
    <citation type="journal article" date="2018" name="Science">
        <title>The opium poppy genome and morphinan production.</title>
        <authorList>
            <person name="Guo L."/>
            <person name="Winzer T."/>
            <person name="Yang X."/>
            <person name="Li Y."/>
            <person name="Ning Z."/>
            <person name="He Z."/>
            <person name="Teodor R."/>
            <person name="Lu Y."/>
            <person name="Bowser T.A."/>
            <person name="Graham I.A."/>
            <person name="Ye K."/>
        </authorList>
    </citation>
    <scope>NUCLEOTIDE SEQUENCE [LARGE SCALE GENOMIC DNA]</scope>
    <source>
        <strain evidence="5">cv. HN1</strain>
        <tissue evidence="4">Leaves</tissue>
    </source>
</reference>
<dbReference type="GO" id="GO:0032182">
    <property type="term" value="F:ubiquitin-like protein binding"/>
    <property type="evidence" value="ECO:0007669"/>
    <property type="project" value="TreeGrafter"/>
</dbReference>
<dbReference type="GO" id="GO:0031624">
    <property type="term" value="F:ubiquitin conjugating enzyme binding"/>
    <property type="evidence" value="ECO:0007669"/>
    <property type="project" value="TreeGrafter"/>
</dbReference>
<name>A0A4Y7JLF8_PAPSO</name>
<dbReference type="Gene3D" id="1.10.238.200">
    <property type="entry name" value="Cullin, PONY binding domain"/>
    <property type="match status" value="1"/>
</dbReference>
<feature type="compositionally biased region" description="Polar residues" evidence="2">
    <location>
        <begin position="280"/>
        <end position="294"/>
    </location>
</feature>
<evidence type="ECO:0000259" key="3">
    <source>
        <dbReference type="PROSITE" id="PS51229"/>
    </source>
</evidence>
<proteinExistence type="predicted"/>
<dbReference type="Proteomes" id="UP000316621">
    <property type="component" value="Chromosome 5"/>
</dbReference>
<dbReference type="InterPro" id="IPR005176">
    <property type="entry name" value="PONY_dom"/>
</dbReference>
<evidence type="ECO:0000313" key="5">
    <source>
        <dbReference type="Proteomes" id="UP000316621"/>
    </source>
</evidence>
<dbReference type="Gramene" id="RZC60860">
    <property type="protein sequence ID" value="RZC60860"/>
    <property type="gene ID" value="C5167_022624"/>
</dbReference>
<dbReference type="FunFam" id="1.10.238.200:FF:000006">
    <property type="entry name" value="Defective in cullin neddylation protein"/>
    <property type="match status" value="1"/>
</dbReference>
<dbReference type="AlphaFoldDB" id="A0A4Y7JLF8"/>
<dbReference type="GO" id="GO:0097602">
    <property type="term" value="F:cullin family protein binding"/>
    <property type="evidence" value="ECO:0007669"/>
    <property type="project" value="TreeGrafter"/>
</dbReference>
<protein>
    <recommendedName>
        <fullName evidence="1">Defective in cullin neddylation protein</fullName>
    </recommendedName>
</protein>
<organism evidence="4 5">
    <name type="scientific">Papaver somniferum</name>
    <name type="common">Opium poppy</name>
    <dbReference type="NCBI Taxonomy" id="3469"/>
    <lineage>
        <taxon>Eukaryota</taxon>
        <taxon>Viridiplantae</taxon>
        <taxon>Streptophyta</taxon>
        <taxon>Embryophyta</taxon>
        <taxon>Tracheophyta</taxon>
        <taxon>Spermatophyta</taxon>
        <taxon>Magnoliopsida</taxon>
        <taxon>Ranunculales</taxon>
        <taxon>Papaveraceae</taxon>
        <taxon>Papaveroideae</taxon>
        <taxon>Papaver</taxon>
    </lineage>
</organism>
<keyword evidence="5" id="KW-1185">Reference proteome</keyword>
<dbReference type="Pfam" id="PF03556">
    <property type="entry name" value="Cullin_binding"/>
    <property type="match status" value="1"/>
</dbReference>
<dbReference type="PROSITE" id="PS51229">
    <property type="entry name" value="DCUN1"/>
    <property type="match status" value="1"/>
</dbReference>
<dbReference type="GO" id="GO:0045116">
    <property type="term" value="P:protein neddylation"/>
    <property type="evidence" value="ECO:0007669"/>
    <property type="project" value="TreeGrafter"/>
</dbReference>
<gene>
    <name evidence="4" type="ORF">C5167_022624</name>
</gene>
<feature type="domain" description="DCUN1" evidence="3">
    <location>
        <begin position="1"/>
        <end position="169"/>
    </location>
</feature>
<dbReference type="PANTHER" id="PTHR12281:SF31">
    <property type="entry name" value="DCN1-LIKE PROTEIN 3"/>
    <property type="match status" value="1"/>
</dbReference>
<accession>A0A4Y7JLF8</accession>
<sequence length="340" mass="38351">MDSSGSNMVNIFDIYRRYCDIRSRSGHEGAKEELNLLLKLIESKRMMGFLSLNSIFDELHGLMSHLDLMAGSFQFTCFYGFVFFMCRENGQRNITISKAITAWKLVLSGRFRLLNQWCDFVEKHQRHNISEDTWPQILAFSRCVHEDLEGYDSKGAWPVLIDDFVAHMYRITRSNSCSSLNILLKCGDPKVQSCISDDAFPGLDIFSGSKRKSFSYSGEMDSLDSCSNSRIGTLLQCKRGRETSWGNQQGTSEAEMDSLDSCSNSRIGTLLQCKRGRETSWGNQQGTSEANRQRNAMGDDYMEMVKPENSLDPRINSMCVVEGSLSKGFAGLLSTGSYKP</sequence>
<evidence type="ECO:0000313" key="4">
    <source>
        <dbReference type="EMBL" id="RZC60860.1"/>
    </source>
</evidence>
<comment type="function">
    <text evidence="1">Neddylation of cullins play an essential role in the regulation of SCF-type complexes activity.</text>
</comment>
<dbReference type="OrthoDB" id="286637at2759"/>
<feature type="region of interest" description="Disordered" evidence="2">
    <location>
        <begin position="278"/>
        <end position="297"/>
    </location>
</feature>
<dbReference type="InterPro" id="IPR042460">
    <property type="entry name" value="DCN1-like_PONY"/>
</dbReference>
<dbReference type="PANTHER" id="PTHR12281">
    <property type="entry name" value="RP42 RELATED"/>
    <property type="match status" value="1"/>
</dbReference>
<dbReference type="STRING" id="3469.A0A4Y7JLF8"/>
<dbReference type="GO" id="GO:0000151">
    <property type="term" value="C:ubiquitin ligase complex"/>
    <property type="evidence" value="ECO:0007669"/>
    <property type="project" value="TreeGrafter"/>
</dbReference>
<evidence type="ECO:0000256" key="2">
    <source>
        <dbReference type="SAM" id="MobiDB-lite"/>
    </source>
</evidence>
<evidence type="ECO:0000256" key="1">
    <source>
        <dbReference type="RuleBase" id="RU410713"/>
    </source>
</evidence>
<dbReference type="InterPro" id="IPR014764">
    <property type="entry name" value="DCN-prot"/>
</dbReference>